<dbReference type="Gene3D" id="3.40.50.300">
    <property type="entry name" value="P-loop containing nucleotide triphosphate hydrolases"/>
    <property type="match status" value="1"/>
</dbReference>
<dbReference type="SUPFAM" id="SSF90123">
    <property type="entry name" value="ABC transporter transmembrane region"/>
    <property type="match status" value="1"/>
</dbReference>
<evidence type="ECO:0000256" key="7">
    <source>
        <dbReference type="SAM" id="Phobius"/>
    </source>
</evidence>
<reference evidence="10 11" key="1">
    <citation type="submission" date="2020-08" db="EMBL/GenBank/DDBJ databases">
        <title>Genome public.</title>
        <authorList>
            <person name="Liu C."/>
            <person name="Sun Q."/>
        </authorList>
    </citation>
    <scope>NUCLEOTIDE SEQUENCE [LARGE SCALE GENOMIC DNA]</scope>
    <source>
        <strain evidence="10 11">NSJ-26</strain>
    </source>
</reference>
<dbReference type="SMART" id="SM00382">
    <property type="entry name" value="AAA"/>
    <property type="match status" value="1"/>
</dbReference>
<keyword evidence="2 7" id="KW-0812">Transmembrane</keyword>
<sequence length="536" mass="61840">MYIIACFIPVIDQILMNYGIALLLGSLEVGTMDYFIKILWILLGFAVLGAVLYIVSRFMRISYMRDTLLDIRVEAFQNILNTSYKNFNKKSREAYISNLINDINIFENNFFLMLINLIFRVGVYITSLVILFFIDFKFALCIFVISIILLLINKIFEKKTIDLQEEVSNYNEEFSIEVSNTFNGLEILKLNNLEDKFLNKSLDSINRLERKKFQFTIFTDIQSGTTMLIGYFILVGILIYLLTLIEKGKTYATIIFMFQLSNSSVWSMVNIPPLLNQLKSSSNIYKKITKSTDESLSINKGNKAFSFNKEIEVRNLSFKYDERKIFKDISFKIERGKKYLLKGASGSGKSTLIKLLSKTYDGYSGHIRVDGVDYKDIDENSLNRKLAFIYQDVFLFEDSILNNITLYKSYSHEQISKAINEAGLNKLIRNKERGLEEILWENGKNLSGGERQRISIARAIIKDSEILFIDEATSSLDEELGRHIESTILGLDNTVIAISHRYYEGITEGYDYILELIDGNIVQYSIEEYFQEVAII</sequence>
<evidence type="ECO:0000256" key="4">
    <source>
        <dbReference type="ARBA" id="ARBA00022840"/>
    </source>
</evidence>
<dbReference type="GO" id="GO:0140359">
    <property type="term" value="F:ABC-type transporter activity"/>
    <property type="evidence" value="ECO:0007669"/>
    <property type="project" value="InterPro"/>
</dbReference>
<dbReference type="PANTHER" id="PTHR24221:SF654">
    <property type="entry name" value="ATP-BINDING CASSETTE SUB-FAMILY B MEMBER 6"/>
    <property type="match status" value="1"/>
</dbReference>
<evidence type="ECO:0000256" key="2">
    <source>
        <dbReference type="ARBA" id="ARBA00022692"/>
    </source>
</evidence>
<protein>
    <submittedName>
        <fullName evidence="10">ABC transporter ATP-binding protein</fullName>
    </submittedName>
</protein>
<keyword evidence="4 10" id="KW-0067">ATP-binding</keyword>
<dbReference type="EMBL" id="JACRTK010000001">
    <property type="protein sequence ID" value="MBC8589636.1"/>
    <property type="molecule type" value="Genomic_DNA"/>
</dbReference>
<feature type="transmembrane region" description="Helical" evidence="7">
    <location>
        <begin position="228"/>
        <end position="245"/>
    </location>
</feature>
<feature type="transmembrane region" description="Helical" evidence="7">
    <location>
        <begin position="136"/>
        <end position="156"/>
    </location>
</feature>
<comment type="subcellular location">
    <subcellularLocation>
        <location evidence="1">Cell membrane</location>
        <topology evidence="1">Multi-pass membrane protein</topology>
    </subcellularLocation>
</comment>
<feature type="transmembrane region" description="Helical" evidence="7">
    <location>
        <begin position="110"/>
        <end position="130"/>
    </location>
</feature>
<evidence type="ECO:0000256" key="5">
    <source>
        <dbReference type="ARBA" id="ARBA00022989"/>
    </source>
</evidence>
<dbReference type="GO" id="GO:0034040">
    <property type="term" value="F:ATPase-coupled lipid transmembrane transporter activity"/>
    <property type="evidence" value="ECO:0007669"/>
    <property type="project" value="TreeGrafter"/>
</dbReference>
<dbReference type="PROSITE" id="PS50893">
    <property type="entry name" value="ABC_TRANSPORTER_2"/>
    <property type="match status" value="1"/>
</dbReference>
<dbReference type="SUPFAM" id="SSF52540">
    <property type="entry name" value="P-loop containing nucleoside triphosphate hydrolases"/>
    <property type="match status" value="1"/>
</dbReference>
<evidence type="ECO:0000259" key="9">
    <source>
        <dbReference type="PROSITE" id="PS50929"/>
    </source>
</evidence>
<dbReference type="InterPro" id="IPR003593">
    <property type="entry name" value="AAA+_ATPase"/>
</dbReference>
<evidence type="ECO:0000313" key="10">
    <source>
        <dbReference type="EMBL" id="MBC8589636.1"/>
    </source>
</evidence>
<feature type="transmembrane region" description="Helical" evidence="7">
    <location>
        <begin position="34"/>
        <end position="55"/>
    </location>
</feature>
<gene>
    <name evidence="10" type="ORF">H8689_00555</name>
</gene>
<dbReference type="Gene3D" id="1.20.1560.10">
    <property type="entry name" value="ABC transporter type 1, transmembrane domain"/>
    <property type="match status" value="1"/>
</dbReference>
<dbReference type="InterPro" id="IPR039421">
    <property type="entry name" value="Type_1_exporter"/>
</dbReference>
<dbReference type="PANTHER" id="PTHR24221">
    <property type="entry name" value="ATP-BINDING CASSETTE SUB-FAMILY B"/>
    <property type="match status" value="1"/>
</dbReference>
<dbReference type="Pfam" id="PF00005">
    <property type="entry name" value="ABC_tran"/>
    <property type="match status" value="1"/>
</dbReference>
<evidence type="ECO:0000313" key="11">
    <source>
        <dbReference type="Proteomes" id="UP000601522"/>
    </source>
</evidence>
<dbReference type="PROSITE" id="PS50929">
    <property type="entry name" value="ABC_TM1F"/>
    <property type="match status" value="1"/>
</dbReference>
<dbReference type="InterPro" id="IPR036640">
    <property type="entry name" value="ABC1_TM_sf"/>
</dbReference>
<dbReference type="RefSeq" id="WP_283244238.1">
    <property type="nucleotide sequence ID" value="NZ_JACRTK010000001.1"/>
</dbReference>
<dbReference type="InterPro" id="IPR027417">
    <property type="entry name" value="P-loop_NTPase"/>
</dbReference>
<keyword evidence="6 7" id="KW-0472">Membrane</keyword>
<dbReference type="GO" id="GO:0016887">
    <property type="term" value="F:ATP hydrolysis activity"/>
    <property type="evidence" value="ECO:0007669"/>
    <property type="project" value="InterPro"/>
</dbReference>
<evidence type="ECO:0000256" key="1">
    <source>
        <dbReference type="ARBA" id="ARBA00004651"/>
    </source>
</evidence>
<dbReference type="AlphaFoldDB" id="A0A926ILK1"/>
<feature type="domain" description="ABC transporter" evidence="8">
    <location>
        <begin position="311"/>
        <end position="536"/>
    </location>
</feature>
<comment type="caution">
    <text evidence="10">The sequence shown here is derived from an EMBL/GenBank/DDBJ whole genome shotgun (WGS) entry which is preliminary data.</text>
</comment>
<dbReference type="InterPro" id="IPR003439">
    <property type="entry name" value="ABC_transporter-like_ATP-bd"/>
</dbReference>
<dbReference type="GO" id="GO:0005524">
    <property type="term" value="F:ATP binding"/>
    <property type="evidence" value="ECO:0007669"/>
    <property type="project" value="UniProtKB-KW"/>
</dbReference>
<dbReference type="InterPro" id="IPR011527">
    <property type="entry name" value="ABC1_TM_dom"/>
</dbReference>
<dbReference type="Pfam" id="PF00664">
    <property type="entry name" value="ABC_membrane"/>
    <property type="match status" value="1"/>
</dbReference>
<evidence type="ECO:0000259" key="8">
    <source>
        <dbReference type="PROSITE" id="PS50893"/>
    </source>
</evidence>
<dbReference type="Proteomes" id="UP000601522">
    <property type="component" value="Unassembled WGS sequence"/>
</dbReference>
<accession>A0A926ILK1</accession>
<keyword evidence="3" id="KW-0547">Nucleotide-binding</keyword>
<dbReference type="InterPro" id="IPR017871">
    <property type="entry name" value="ABC_transporter-like_CS"/>
</dbReference>
<feature type="domain" description="ABC transmembrane type-1" evidence="9">
    <location>
        <begin position="1"/>
        <end position="280"/>
    </location>
</feature>
<dbReference type="PROSITE" id="PS00211">
    <property type="entry name" value="ABC_TRANSPORTER_1"/>
    <property type="match status" value="1"/>
</dbReference>
<proteinExistence type="predicted"/>
<keyword evidence="11" id="KW-1185">Reference proteome</keyword>
<organism evidence="10 11">
    <name type="scientific">Wansuia hejianensis</name>
    <dbReference type="NCBI Taxonomy" id="2763667"/>
    <lineage>
        <taxon>Bacteria</taxon>
        <taxon>Bacillati</taxon>
        <taxon>Bacillota</taxon>
        <taxon>Clostridia</taxon>
        <taxon>Lachnospirales</taxon>
        <taxon>Lachnospiraceae</taxon>
        <taxon>Wansuia</taxon>
    </lineage>
</organism>
<dbReference type="GO" id="GO:0005886">
    <property type="term" value="C:plasma membrane"/>
    <property type="evidence" value="ECO:0007669"/>
    <property type="project" value="UniProtKB-SubCell"/>
</dbReference>
<keyword evidence="5 7" id="KW-1133">Transmembrane helix</keyword>
<evidence type="ECO:0000256" key="6">
    <source>
        <dbReference type="ARBA" id="ARBA00023136"/>
    </source>
</evidence>
<name>A0A926ILK1_9FIRM</name>
<evidence type="ECO:0000256" key="3">
    <source>
        <dbReference type="ARBA" id="ARBA00022741"/>
    </source>
</evidence>